<dbReference type="OrthoDB" id="1243484at2"/>
<dbReference type="RefSeq" id="WP_073000278.1">
    <property type="nucleotide sequence ID" value="NZ_FRAM01000005.1"/>
</dbReference>
<dbReference type="STRING" id="216903.SAMN05444371_3350"/>
<reference evidence="2" key="1">
    <citation type="submission" date="2016-11" db="EMBL/GenBank/DDBJ databases">
        <authorList>
            <person name="Varghese N."/>
            <person name="Submissions S."/>
        </authorList>
    </citation>
    <scope>NUCLEOTIDE SEQUENCE [LARGE SCALE GENOMIC DNA]</scope>
    <source>
        <strain evidence="2">DSM 18016</strain>
    </source>
</reference>
<dbReference type="Proteomes" id="UP000184498">
    <property type="component" value="Unassembled WGS sequence"/>
</dbReference>
<organism evidence="1 2">
    <name type="scientific">Epilithonimonas mollis</name>
    <dbReference type="NCBI Taxonomy" id="216903"/>
    <lineage>
        <taxon>Bacteria</taxon>
        <taxon>Pseudomonadati</taxon>
        <taxon>Bacteroidota</taxon>
        <taxon>Flavobacteriia</taxon>
        <taxon>Flavobacteriales</taxon>
        <taxon>Weeksellaceae</taxon>
        <taxon>Chryseobacterium group</taxon>
        <taxon>Epilithonimonas</taxon>
    </lineage>
</organism>
<name>A0A1M6UKC6_9FLAO</name>
<proteinExistence type="predicted"/>
<dbReference type="AlphaFoldDB" id="A0A1M6UKC6"/>
<dbReference type="EMBL" id="FRAM01000005">
    <property type="protein sequence ID" value="SHK69672.1"/>
    <property type="molecule type" value="Genomic_DNA"/>
</dbReference>
<accession>A0A1M6UKC6</accession>
<evidence type="ECO:0000313" key="1">
    <source>
        <dbReference type="EMBL" id="SHK69672.1"/>
    </source>
</evidence>
<gene>
    <name evidence="1" type="ORF">SAMN05444371_3350</name>
</gene>
<keyword evidence="2" id="KW-1185">Reference proteome</keyword>
<protein>
    <submittedName>
        <fullName evidence="1">Uncharacterized protein</fullName>
    </submittedName>
</protein>
<sequence length="304" mass="34465">MAEQDGLWLVPYIEPQLLEEAVNYNDDFIAALGKPDAKAIGKDGIYFNKLNNNVGFKVNASTDFTPAQMTGKKNMVPWDKLDTTPTNITDKEMRALAFDKESEVRKKQMAAWKLGVRGYTVSKIAPKQHASGKMPVIRTTGEVINGRKRLKSQDLYNFYEEIEALKLADPNGFHFVLNSTHRADLMYEKSKTSNHWDIEFDPITGKVKRFYKFNLWENLDTANYTAEGVLKSLGSLPTEGDQSASVFFYAPNTVYHIEDLLVLYKEMKTDTRSVDPQSEIRLHTYGLCDKKQEHGFGALVSDNA</sequence>
<evidence type="ECO:0000313" key="2">
    <source>
        <dbReference type="Proteomes" id="UP000184498"/>
    </source>
</evidence>